<dbReference type="Proteomes" id="UP000197068">
    <property type="component" value="Unassembled WGS sequence"/>
</dbReference>
<dbReference type="GO" id="GO:0003677">
    <property type="term" value="F:DNA binding"/>
    <property type="evidence" value="ECO:0007669"/>
    <property type="project" value="UniProtKB-KW"/>
</dbReference>
<name>A0ABQ0N070_9GAMM</name>
<evidence type="ECO:0000313" key="2">
    <source>
        <dbReference type="EMBL" id="GAW98010.1"/>
    </source>
</evidence>
<keyword evidence="2" id="KW-0238">DNA-binding</keyword>
<dbReference type="EMBL" id="BDQM01000075">
    <property type="protein sequence ID" value="GAW98010.1"/>
    <property type="molecule type" value="Genomic_DNA"/>
</dbReference>
<protein>
    <submittedName>
        <fullName evidence="2">DNA-binding protein</fullName>
    </submittedName>
</protein>
<dbReference type="InterPro" id="IPR008613">
    <property type="entry name" value="Excalibur_Ca-bd_domain"/>
</dbReference>
<dbReference type="SMART" id="SM00894">
    <property type="entry name" value="Excalibur"/>
    <property type="match status" value="1"/>
</dbReference>
<evidence type="ECO:0000259" key="1">
    <source>
        <dbReference type="SMART" id="SM00894"/>
    </source>
</evidence>
<sequence>MKNLLILIVICAAAWQFYFKDSTLVESTRTKAVSEFSNSDAMKTLALAKELAKPKVTYKCDGRQHCSQMKSYEEAKYFTRYCPNTKMDEDGDGIPCERQFNK</sequence>
<proteinExistence type="predicted"/>
<accession>A0ABQ0N070</accession>
<dbReference type="RefSeq" id="WP_057180821.1">
    <property type="nucleotide sequence ID" value="NZ_BDQM01000075.1"/>
</dbReference>
<keyword evidence="3" id="KW-1185">Reference proteome</keyword>
<feature type="domain" description="Excalibur calcium-binding" evidence="1">
    <location>
        <begin position="62"/>
        <end position="97"/>
    </location>
</feature>
<gene>
    <name evidence="2" type="ORF">MTCD1_03668</name>
</gene>
<reference evidence="2 3" key="1">
    <citation type="submission" date="2017-06" db="EMBL/GenBank/DDBJ databases">
        <title>Whole Genome Sequences of Colwellia marinimaniae MTCD1.</title>
        <authorList>
            <person name="Kusumoto H."/>
            <person name="Inoue M."/>
            <person name="Tanikawa K."/>
            <person name="Maeji H."/>
            <person name="Cameron J.H."/>
            <person name="Bartlett D.H."/>
        </authorList>
    </citation>
    <scope>NUCLEOTIDE SEQUENCE [LARGE SCALE GENOMIC DNA]</scope>
    <source>
        <strain evidence="2 3">MTCD1</strain>
    </source>
</reference>
<comment type="caution">
    <text evidence="2">The sequence shown here is derived from an EMBL/GenBank/DDBJ whole genome shotgun (WGS) entry which is preliminary data.</text>
</comment>
<dbReference type="Pfam" id="PF05901">
    <property type="entry name" value="Excalibur"/>
    <property type="match status" value="1"/>
</dbReference>
<evidence type="ECO:0000313" key="3">
    <source>
        <dbReference type="Proteomes" id="UP000197068"/>
    </source>
</evidence>
<organism evidence="2 3">
    <name type="scientific">Colwellia marinimaniae</name>
    <dbReference type="NCBI Taxonomy" id="1513592"/>
    <lineage>
        <taxon>Bacteria</taxon>
        <taxon>Pseudomonadati</taxon>
        <taxon>Pseudomonadota</taxon>
        <taxon>Gammaproteobacteria</taxon>
        <taxon>Alteromonadales</taxon>
        <taxon>Colwelliaceae</taxon>
        <taxon>Colwellia</taxon>
    </lineage>
</organism>